<keyword evidence="3" id="KW-1185">Reference proteome</keyword>
<name>U3BFB0_VIBPR</name>
<dbReference type="InterPro" id="IPR006674">
    <property type="entry name" value="HD_domain"/>
</dbReference>
<evidence type="ECO:0000313" key="2">
    <source>
        <dbReference type="EMBL" id="GAD68394.1"/>
    </source>
</evidence>
<dbReference type="CDD" id="cd00077">
    <property type="entry name" value="HDc"/>
    <property type="match status" value="1"/>
</dbReference>
<dbReference type="InterPro" id="IPR003607">
    <property type="entry name" value="HD/PDEase_dom"/>
</dbReference>
<dbReference type="PANTHER" id="PTHR33594">
    <property type="entry name" value="SUPERFAMILY HYDROLASE, PUTATIVE (AFU_ORTHOLOGUE AFUA_1G03035)-RELATED"/>
    <property type="match status" value="1"/>
</dbReference>
<evidence type="ECO:0000313" key="3">
    <source>
        <dbReference type="Proteomes" id="UP000016570"/>
    </source>
</evidence>
<dbReference type="Proteomes" id="UP000016570">
    <property type="component" value="Unassembled WGS sequence"/>
</dbReference>
<dbReference type="PROSITE" id="PS51831">
    <property type="entry name" value="HD"/>
    <property type="match status" value="1"/>
</dbReference>
<dbReference type="SMART" id="SM00471">
    <property type="entry name" value="HDc"/>
    <property type="match status" value="1"/>
</dbReference>
<comment type="caution">
    <text evidence="2">The sequence shown here is derived from an EMBL/GenBank/DDBJ whole genome shotgun (WGS) entry which is preliminary data.</text>
</comment>
<dbReference type="EMBL" id="BATJ01000013">
    <property type="protein sequence ID" value="GAD68394.1"/>
    <property type="molecule type" value="Genomic_DNA"/>
</dbReference>
<accession>U3BFB0</accession>
<proteinExistence type="predicted"/>
<evidence type="ECO:0000259" key="1">
    <source>
        <dbReference type="PROSITE" id="PS51831"/>
    </source>
</evidence>
<dbReference type="eggNOG" id="COG1418">
    <property type="taxonomic scope" value="Bacteria"/>
</dbReference>
<reference evidence="2 3" key="1">
    <citation type="submission" date="2013-09" db="EMBL/GenBank/DDBJ databases">
        <title>Whole genome shotgun sequence of Vibrio proteolyticus NBRC 13287.</title>
        <authorList>
            <person name="Isaki S."/>
            <person name="Hosoyama A."/>
            <person name="Numata M."/>
            <person name="Hashimoto M."/>
            <person name="Hosoyama Y."/>
            <person name="Tsuchikane K."/>
            <person name="Noguchi M."/>
            <person name="Hirakata S."/>
            <person name="Ichikawa N."/>
            <person name="Ohji S."/>
            <person name="Yamazoe A."/>
            <person name="Fujita N."/>
        </authorList>
    </citation>
    <scope>NUCLEOTIDE SEQUENCE [LARGE SCALE GENOMIC DNA]</scope>
    <source>
        <strain evidence="2 3">NBRC 13287</strain>
    </source>
</reference>
<dbReference type="AlphaFoldDB" id="U3BFB0"/>
<dbReference type="RefSeq" id="WP_021706365.1">
    <property type="nucleotide sequence ID" value="NZ_BATJ01000013.1"/>
</dbReference>
<dbReference type="PANTHER" id="PTHR33594:SF1">
    <property type="entry name" value="HD_PDEASE DOMAIN-CONTAINING PROTEIN"/>
    <property type="match status" value="1"/>
</dbReference>
<gene>
    <name evidence="2" type="ORF">VPR01S_13_00580</name>
</gene>
<protein>
    <recommendedName>
        <fullName evidence="1">HD domain-containing protein</fullName>
    </recommendedName>
</protein>
<dbReference type="STRING" id="1219065.VPR01S_13_00580"/>
<dbReference type="SUPFAM" id="SSF109604">
    <property type="entry name" value="HD-domain/PDEase-like"/>
    <property type="match status" value="1"/>
</dbReference>
<sequence>MTSINQLEPLMLEFIEREMQTDAAHDLNHVKRVVATAKQLCDEEQANPQVVVAAAYLHDCFTYPKDHPERKQSSAIAADKAVAFLEQIDYPPSLLAAVHHAICAHSFSAGIHPDTLEAKIVQDADRLDSLGAIGVARTIQVGTALQRPLYNADDPLCHTRPPNDNRFTLDHFFTKLFAIADTMNTEAAKAEARKRKAFMQLFLDQLQHEANAHD</sequence>
<organism evidence="2 3">
    <name type="scientific">Vibrio proteolyticus NBRC 13287</name>
    <dbReference type="NCBI Taxonomy" id="1219065"/>
    <lineage>
        <taxon>Bacteria</taxon>
        <taxon>Pseudomonadati</taxon>
        <taxon>Pseudomonadota</taxon>
        <taxon>Gammaproteobacteria</taxon>
        <taxon>Vibrionales</taxon>
        <taxon>Vibrionaceae</taxon>
        <taxon>Vibrio</taxon>
    </lineage>
</organism>
<dbReference type="Pfam" id="PF01966">
    <property type="entry name" value="HD"/>
    <property type="match status" value="1"/>
</dbReference>
<dbReference type="Gene3D" id="1.10.3210.50">
    <property type="match status" value="1"/>
</dbReference>
<feature type="domain" description="HD" evidence="1">
    <location>
        <begin position="26"/>
        <end position="130"/>
    </location>
</feature>